<dbReference type="EMBL" id="VSRR010001163">
    <property type="protein sequence ID" value="MPC23079.1"/>
    <property type="molecule type" value="Genomic_DNA"/>
</dbReference>
<protein>
    <submittedName>
        <fullName evidence="1">Uncharacterized protein</fullName>
    </submittedName>
</protein>
<proteinExistence type="predicted"/>
<evidence type="ECO:0000313" key="1">
    <source>
        <dbReference type="EMBL" id="MPC23079.1"/>
    </source>
</evidence>
<name>A0A5B7DPR7_PORTR</name>
<accession>A0A5B7DPR7</accession>
<dbReference type="AlphaFoldDB" id="A0A5B7DPR7"/>
<dbReference type="Proteomes" id="UP000324222">
    <property type="component" value="Unassembled WGS sequence"/>
</dbReference>
<gene>
    <name evidence="1" type="ORF">E2C01_016117</name>
</gene>
<organism evidence="1 2">
    <name type="scientific">Portunus trituberculatus</name>
    <name type="common">Swimming crab</name>
    <name type="synonym">Neptunus trituberculatus</name>
    <dbReference type="NCBI Taxonomy" id="210409"/>
    <lineage>
        <taxon>Eukaryota</taxon>
        <taxon>Metazoa</taxon>
        <taxon>Ecdysozoa</taxon>
        <taxon>Arthropoda</taxon>
        <taxon>Crustacea</taxon>
        <taxon>Multicrustacea</taxon>
        <taxon>Malacostraca</taxon>
        <taxon>Eumalacostraca</taxon>
        <taxon>Eucarida</taxon>
        <taxon>Decapoda</taxon>
        <taxon>Pleocyemata</taxon>
        <taxon>Brachyura</taxon>
        <taxon>Eubrachyura</taxon>
        <taxon>Portunoidea</taxon>
        <taxon>Portunidae</taxon>
        <taxon>Portuninae</taxon>
        <taxon>Portunus</taxon>
    </lineage>
</organism>
<reference evidence="1 2" key="1">
    <citation type="submission" date="2019-05" db="EMBL/GenBank/DDBJ databases">
        <title>Another draft genome of Portunus trituberculatus and its Hox gene families provides insights of decapod evolution.</title>
        <authorList>
            <person name="Jeong J.-H."/>
            <person name="Song I."/>
            <person name="Kim S."/>
            <person name="Choi T."/>
            <person name="Kim D."/>
            <person name="Ryu S."/>
            <person name="Kim W."/>
        </authorList>
    </citation>
    <scope>NUCLEOTIDE SEQUENCE [LARGE SCALE GENOMIC DNA]</scope>
    <source>
        <tissue evidence="1">Muscle</tissue>
    </source>
</reference>
<evidence type="ECO:0000313" key="2">
    <source>
        <dbReference type="Proteomes" id="UP000324222"/>
    </source>
</evidence>
<comment type="caution">
    <text evidence="1">The sequence shown here is derived from an EMBL/GenBank/DDBJ whole genome shotgun (WGS) entry which is preliminary data.</text>
</comment>
<sequence length="135" mass="14359">MGSMLSTLGVPKGKSLAVLGDLAAPRVHIPVGQEDQALRGTSNHNLRGSPEVRVDTQGILICSQVDMVRQVGKEGRECLGNPEDTGIPGNILDKVLEDIQQGSSFLDSMEGMDRRGISEDTGLLGNKEDMAFAGR</sequence>
<keyword evidence="2" id="KW-1185">Reference proteome</keyword>